<gene>
    <name evidence="3" type="ORF">WMO63_17405</name>
</gene>
<feature type="transmembrane region" description="Helical" evidence="1">
    <location>
        <begin position="5"/>
        <end position="23"/>
    </location>
</feature>
<dbReference type="InterPro" id="IPR039564">
    <property type="entry name" value="Peptidase_C39-like"/>
</dbReference>
<dbReference type="Gene3D" id="3.90.70.10">
    <property type="entry name" value="Cysteine proteinases"/>
    <property type="match status" value="1"/>
</dbReference>
<keyword evidence="4" id="KW-1185">Reference proteome</keyword>
<feature type="domain" description="Peptidase C39-like" evidence="2">
    <location>
        <begin position="105"/>
        <end position="270"/>
    </location>
</feature>
<evidence type="ECO:0000259" key="2">
    <source>
        <dbReference type="Pfam" id="PF13529"/>
    </source>
</evidence>
<dbReference type="PANTHER" id="PTHR37806">
    <property type="entry name" value="LMO0724 PROTEIN"/>
    <property type="match status" value="1"/>
</dbReference>
<proteinExistence type="predicted"/>
<dbReference type="PANTHER" id="PTHR37806:SF1">
    <property type="entry name" value="PEPTIDASE C39-LIKE DOMAIN-CONTAINING PROTEIN"/>
    <property type="match status" value="1"/>
</dbReference>
<reference evidence="3 4" key="1">
    <citation type="submission" date="2024-03" db="EMBL/GenBank/DDBJ databases">
        <title>Human intestinal bacterial collection.</title>
        <authorList>
            <person name="Pauvert C."/>
            <person name="Hitch T.C.A."/>
            <person name="Clavel T."/>
        </authorList>
    </citation>
    <scope>NUCLEOTIDE SEQUENCE [LARGE SCALE GENOMIC DNA]</scope>
    <source>
        <strain evidence="3 4">CLA-SR-H024</strain>
    </source>
</reference>
<evidence type="ECO:0000256" key="1">
    <source>
        <dbReference type="SAM" id="Phobius"/>
    </source>
</evidence>
<evidence type="ECO:0000313" key="4">
    <source>
        <dbReference type="Proteomes" id="UP001465426"/>
    </source>
</evidence>
<keyword evidence="1" id="KW-0472">Membrane</keyword>
<dbReference type="Pfam" id="PF13529">
    <property type="entry name" value="Peptidase_C39_2"/>
    <property type="match status" value="1"/>
</dbReference>
<sequence length="301" mass="34849">MKLQFIILIMISLLITSVLIILLVKRTNIVIISLTTLYLIILFSLFSIDNGKLKRILRKEVIVDIPLPEFMMKKGEEEPKEVEDIIKEVNQPSKKVDTIKKEILLDAPIIKQFPELPRGCEVTSLAMFLQYYQVKTDKMELAKKIERDKTPLSTKNGKIHWGDPNDGYIGDMYSYSKPGYGVYHRPIIELAEEYLPNKIDNLTGKQFEELKLYLSKDRPVWIITNTTYQKLPNSSFEEWETPNGKVKITYKEHSVLITGYDESFVYFNDPISGEKNKKEPLGPFIDAWKQMGSQALSLKYD</sequence>
<name>A0ABV1F416_9BACI</name>
<organism evidence="3 4">
    <name type="scientific">Niallia hominis</name>
    <dbReference type="NCBI Taxonomy" id="3133173"/>
    <lineage>
        <taxon>Bacteria</taxon>
        <taxon>Bacillati</taxon>
        <taxon>Bacillota</taxon>
        <taxon>Bacilli</taxon>
        <taxon>Bacillales</taxon>
        <taxon>Bacillaceae</taxon>
        <taxon>Niallia</taxon>
    </lineage>
</organism>
<keyword evidence="1" id="KW-1133">Transmembrane helix</keyword>
<dbReference type="InterPro" id="IPR039563">
    <property type="entry name" value="Peptidase_C39_single_dom"/>
</dbReference>
<dbReference type="RefSeq" id="WP_235251502.1">
    <property type="nucleotide sequence ID" value="NZ_JBBMFN010000051.1"/>
</dbReference>
<feature type="transmembrane region" description="Helical" evidence="1">
    <location>
        <begin position="29"/>
        <end position="48"/>
    </location>
</feature>
<dbReference type="Proteomes" id="UP001465426">
    <property type="component" value="Unassembled WGS sequence"/>
</dbReference>
<dbReference type="CDD" id="cd02549">
    <property type="entry name" value="Peptidase_C39A"/>
    <property type="match status" value="1"/>
</dbReference>
<comment type="caution">
    <text evidence="3">The sequence shown here is derived from an EMBL/GenBank/DDBJ whole genome shotgun (WGS) entry which is preliminary data.</text>
</comment>
<dbReference type="EMBL" id="JBBMFN010000051">
    <property type="protein sequence ID" value="MEQ2467436.1"/>
    <property type="molecule type" value="Genomic_DNA"/>
</dbReference>
<evidence type="ECO:0000313" key="3">
    <source>
        <dbReference type="EMBL" id="MEQ2467436.1"/>
    </source>
</evidence>
<protein>
    <submittedName>
        <fullName evidence="3">C39 family peptidase</fullName>
    </submittedName>
</protein>
<keyword evidence="1" id="KW-0812">Transmembrane</keyword>
<accession>A0ABV1F416</accession>